<protein>
    <submittedName>
        <fullName evidence="19 21">CD166 antigen homolog</fullName>
    </submittedName>
</protein>
<dbReference type="Pfam" id="PF07686">
    <property type="entry name" value="V-set"/>
    <property type="match status" value="1"/>
</dbReference>
<dbReference type="InterPro" id="IPR013162">
    <property type="entry name" value="CD80_C2-set"/>
</dbReference>
<evidence type="ECO:0000256" key="1">
    <source>
        <dbReference type="ARBA" id="ARBA00004251"/>
    </source>
</evidence>
<keyword evidence="6" id="KW-0677">Repeat</keyword>
<dbReference type="GO" id="GO:0002250">
    <property type="term" value="P:adaptive immune response"/>
    <property type="evidence" value="ECO:0007669"/>
    <property type="project" value="UniProtKB-KW"/>
</dbReference>
<dbReference type="InterPro" id="IPR007110">
    <property type="entry name" value="Ig-like_dom"/>
</dbReference>
<keyword evidence="5 16" id="KW-0812">Transmembrane</keyword>
<organism evidence="19">
    <name type="scientific">Pundamilia nyererei</name>
    <dbReference type="NCBI Taxonomy" id="303518"/>
    <lineage>
        <taxon>Eukaryota</taxon>
        <taxon>Metazoa</taxon>
        <taxon>Chordata</taxon>
        <taxon>Craniata</taxon>
        <taxon>Vertebrata</taxon>
        <taxon>Euteleostomi</taxon>
        <taxon>Actinopterygii</taxon>
        <taxon>Neopterygii</taxon>
        <taxon>Teleostei</taxon>
        <taxon>Neoteleostei</taxon>
        <taxon>Acanthomorphata</taxon>
        <taxon>Ovalentaria</taxon>
        <taxon>Cichlomorphae</taxon>
        <taxon>Cichliformes</taxon>
        <taxon>Cichlidae</taxon>
        <taxon>African cichlids</taxon>
        <taxon>Pseudocrenilabrinae</taxon>
        <taxon>Haplochromini</taxon>
        <taxon>Pundamilia</taxon>
    </lineage>
</organism>
<dbReference type="SUPFAM" id="SSF48726">
    <property type="entry name" value="Immunoglobulin"/>
    <property type="match status" value="4"/>
</dbReference>
<feature type="chain" id="PRO_5044589917" evidence="17">
    <location>
        <begin position="23"/>
        <end position="558"/>
    </location>
</feature>
<dbReference type="InterPro" id="IPR013106">
    <property type="entry name" value="Ig_V-set"/>
</dbReference>
<dbReference type="PROSITE" id="PS00290">
    <property type="entry name" value="IG_MHC"/>
    <property type="match status" value="1"/>
</dbReference>
<keyword evidence="15" id="KW-0393">Immunoglobulin domain</keyword>
<dbReference type="InterPro" id="IPR003599">
    <property type="entry name" value="Ig_sub"/>
</dbReference>
<dbReference type="SMART" id="SM00408">
    <property type="entry name" value="IGc2"/>
    <property type="match status" value="3"/>
</dbReference>
<keyword evidence="11 16" id="KW-0472">Membrane</keyword>
<evidence type="ECO:0000256" key="3">
    <source>
        <dbReference type="ARBA" id="ARBA00004489"/>
    </source>
</evidence>
<feature type="domain" description="Ig-like" evidence="18">
    <location>
        <begin position="404"/>
        <end position="485"/>
    </location>
</feature>
<dbReference type="Pfam" id="PF13927">
    <property type="entry name" value="Ig_3"/>
    <property type="match status" value="2"/>
</dbReference>
<evidence type="ECO:0000256" key="2">
    <source>
        <dbReference type="ARBA" id="ARBA00004279"/>
    </source>
</evidence>
<evidence type="ECO:0000256" key="10">
    <source>
        <dbReference type="ARBA" id="ARBA00023130"/>
    </source>
</evidence>
<keyword evidence="20" id="KW-1185">Reference proteome</keyword>
<dbReference type="InterPro" id="IPR003006">
    <property type="entry name" value="Ig/MHC_CS"/>
</dbReference>
<dbReference type="RefSeq" id="XP_005754681.1">
    <property type="nucleotide sequence ID" value="XM_005754624.1"/>
</dbReference>
<keyword evidence="4" id="KW-1003">Cell membrane</keyword>
<dbReference type="GeneTree" id="ENSGT00940000156881"/>
<dbReference type="Ensembl" id="ENSPNYT00000004102.1">
    <property type="protein sequence ID" value="ENSPNYP00000004001.1"/>
    <property type="gene ID" value="ENSPNYG00000003105.1"/>
</dbReference>
<dbReference type="InterPro" id="IPR003598">
    <property type="entry name" value="Ig_sub2"/>
</dbReference>
<evidence type="ECO:0000256" key="7">
    <source>
        <dbReference type="ARBA" id="ARBA00022859"/>
    </source>
</evidence>
<dbReference type="PANTHER" id="PTHR11973:SF2">
    <property type="entry name" value="CD166 ANTIGEN"/>
    <property type="match status" value="1"/>
</dbReference>
<dbReference type="GO" id="GO:0005886">
    <property type="term" value="C:plasma membrane"/>
    <property type="evidence" value="ECO:0007669"/>
    <property type="project" value="UniProtKB-SubCell"/>
</dbReference>
<dbReference type="PANTHER" id="PTHR11973">
    <property type="entry name" value="CELL SURFACE GLYCOPROTEIN MUC18-RELATED"/>
    <property type="match status" value="1"/>
</dbReference>
<dbReference type="SMART" id="SM00409">
    <property type="entry name" value="IG"/>
    <property type="match status" value="4"/>
</dbReference>
<evidence type="ECO:0000313" key="19">
    <source>
        <dbReference type="Ensembl" id="ENSPNYP00000004001.1"/>
    </source>
</evidence>
<dbReference type="OrthoDB" id="9945628at2759"/>
<evidence type="ECO:0000256" key="12">
    <source>
        <dbReference type="ARBA" id="ARBA00023157"/>
    </source>
</evidence>
<feature type="domain" description="Ig-like" evidence="18">
    <location>
        <begin position="131"/>
        <end position="231"/>
    </location>
</feature>
<keyword evidence="13" id="KW-0325">Glycoprotein</keyword>
<comment type="subcellular location">
    <subcellularLocation>
        <location evidence="1">Cell membrane</location>
        <topology evidence="1">Single-pass type I membrane protein</topology>
    </subcellularLocation>
    <subcellularLocation>
        <location evidence="3">Cell projection</location>
        <location evidence="3">Axon</location>
    </subcellularLocation>
    <subcellularLocation>
        <location evidence="2">Cell projection</location>
        <location evidence="2">Dendrite</location>
    </subcellularLocation>
</comment>
<evidence type="ECO:0000256" key="11">
    <source>
        <dbReference type="ARBA" id="ARBA00023136"/>
    </source>
</evidence>
<name>A0A3B4F488_9CICH</name>
<evidence type="ECO:0000256" key="13">
    <source>
        <dbReference type="ARBA" id="ARBA00023180"/>
    </source>
</evidence>
<evidence type="ECO:0000256" key="9">
    <source>
        <dbReference type="ARBA" id="ARBA00022989"/>
    </source>
</evidence>
<evidence type="ECO:0000256" key="8">
    <source>
        <dbReference type="ARBA" id="ARBA00022889"/>
    </source>
</evidence>
<dbReference type="InterPro" id="IPR036179">
    <property type="entry name" value="Ig-like_dom_sf"/>
</dbReference>
<keyword evidence="12" id="KW-1015">Disulfide bond</keyword>
<keyword evidence="17" id="KW-0732">Signal</keyword>
<dbReference type="InterPro" id="IPR051116">
    <property type="entry name" value="Surface_Rcpt/Adhesion_Mol"/>
</dbReference>
<keyword evidence="10" id="KW-1064">Adaptive immunity</keyword>
<dbReference type="Proteomes" id="UP000695023">
    <property type="component" value="Unplaced"/>
</dbReference>
<dbReference type="Pfam" id="PF08205">
    <property type="entry name" value="C2-set_2"/>
    <property type="match status" value="1"/>
</dbReference>
<feature type="signal peptide" evidence="17">
    <location>
        <begin position="1"/>
        <end position="22"/>
    </location>
</feature>
<dbReference type="InterPro" id="IPR013783">
    <property type="entry name" value="Ig-like_fold"/>
</dbReference>
<keyword evidence="14" id="KW-0966">Cell projection</keyword>
<evidence type="ECO:0000256" key="17">
    <source>
        <dbReference type="SAM" id="SignalP"/>
    </source>
</evidence>
<reference evidence="21" key="2">
    <citation type="submission" date="2025-04" db="UniProtKB">
        <authorList>
            <consortium name="RefSeq"/>
        </authorList>
    </citation>
    <scope>IDENTIFICATION</scope>
</reference>
<keyword evidence="7" id="KW-0391">Immunity</keyword>
<accession>A0A3B4F488</accession>
<gene>
    <name evidence="21" type="primary">LOC102202101</name>
</gene>
<dbReference type="GeneID" id="102202101"/>
<reference evidence="19" key="1">
    <citation type="submission" date="2023-09" db="UniProtKB">
        <authorList>
            <consortium name="Ensembl"/>
        </authorList>
    </citation>
    <scope>IDENTIFICATION</scope>
</reference>
<feature type="transmembrane region" description="Helical" evidence="16">
    <location>
        <begin position="506"/>
        <end position="529"/>
    </location>
</feature>
<evidence type="ECO:0000256" key="15">
    <source>
        <dbReference type="ARBA" id="ARBA00023319"/>
    </source>
</evidence>
<dbReference type="GO" id="GO:0030424">
    <property type="term" value="C:axon"/>
    <property type="evidence" value="ECO:0007669"/>
    <property type="project" value="UniProtKB-SubCell"/>
</dbReference>
<evidence type="ECO:0000256" key="14">
    <source>
        <dbReference type="ARBA" id="ARBA00023273"/>
    </source>
</evidence>
<feature type="domain" description="Ig-like" evidence="18">
    <location>
        <begin position="332"/>
        <end position="397"/>
    </location>
</feature>
<evidence type="ECO:0000259" key="18">
    <source>
        <dbReference type="PROSITE" id="PS50835"/>
    </source>
</evidence>
<dbReference type="GO" id="GO:0007155">
    <property type="term" value="P:cell adhesion"/>
    <property type="evidence" value="ECO:0007669"/>
    <property type="project" value="UniProtKB-KW"/>
</dbReference>
<proteinExistence type="predicted"/>
<dbReference type="AlphaFoldDB" id="A0A3B4F488"/>
<dbReference type="Gene3D" id="2.60.40.10">
    <property type="entry name" value="Immunoglobulins"/>
    <property type="match status" value="4"/>
</dbReference>
<evidence type="ECO:0000256" key="5">
    <source>
        <dbReference type="ARBA" id="ARBA00022692"/>
    </source>
</evidence>
<keyword evidence="9 16" id="KW-1133">Transmembrane helix</keyword>
<feature type="domain" description="Ig-like" evidence="18">
    <location>
        <begin position="238"/>
        <end position="322"/>
    </location>
</feature>
<keyword evidence="8" id="KW-0130">Cell adhesion</keyword>
<dbReference type="GO" id="GO:0030425">
    <property type="term" value="C:dendrite"/>
    <property type="evidence" value="ECO:0007669"/>
    <property type="project" value="UniProtKB-SubCell"/>
</dbReference>
<evidence type="ECO:0000256" key="6">
    <source>
        <dbReference type="ARBA" id="ARBA00022737"/>
    </source>
</evidence>
<evidence type="ECO:0000256" key="4">
    <source>
        <dbReference type="ARBA" id="ARBA00022475"/>
    </source>
</evidence>
<evidence type="ECO:0000313" key="21">
    <source>
        <dbReference type="RefSeq" id="XP_005754681.1"/>
    </source>
</evidence>
<evidence type="ECO:0000313" key="20">
    <source>
        <dbReference type="Proteomes" id="UP000695023"/>
    </source>
</evidence>
<dbReference type="PROSITE" id="PS50835">
    <property type="entry name" value="IG_LIKE"/>
    <property type="match status" value="4"/>
</dbReference>
<evidence type="ECO:0000256" key="16">
    <source>
        <dbReference type="SAM" id="Phobius"/>
    </source>
</evidence>
<sequence length="558" mass="61545">MDNVALLLLFVVNAGTLVQVKGTANLTTLYGETIVMPCNGGAPPPKDLMFIKWKYEKDDGTPGDLLIKQAHSDQATVQATDGYAQRVSINRHFSLLITQASLKDQRTFTCMVVSDANLMEYPVSVVVYKKPSPVRIMDKSESLQKDKLTAVGTCVVAEANPPATIKWRKNGQLLKDDQKSVVITNHLKLDPDTGLSTMLSTLQYAATKEDADAIFACEATHTLINQETELEPFPIHYPSEQVTLQIMSQPSIIEGDNVTLKCTADGNPPPRSFFFHIKGTKVLVENSDNYTVTAINRKDTGEYKCSLVDNEKVEASQNIVVSYLDLSLSPTGEVVKNVGETLSVKIEKSTSGDAKELWKKNGKMVKRPEFSNLTFADAGDYICEVSLTGLTRRQSFQLVIEGKPRITNLTKYRAADGKDTVLTCEAEGVPKPQFQWSVNNPIKEESSYINGKVIHKITIVPKENLTITCNVSNRLGQHAETISVSSVFKEENKGRGSREDRDQAKLIGGVVAGLVLVGITVGLICWLCCKKSRQGTWKTKEEINRSHENEKLTPIDCV</sequence>